<accession>A0A366DCU2</accession>
<protein>
    <recommendedName>
        <fullName evidence="5">Lumazine-binding protein</fullName>
    </recommendedName>
</protein>
<keyword evidence="2" id="KW-1133">Transmembrane helix</keyword>
<keyword evidence="2" id="KW-0472">Membrane</keyword>
<evidence type="ECO:0000313" key="3">
    <source>
        <dbReference type="EMBL" id="RBO87871.1"/>
    </source>
</evidence>
<dbReference type="RefSeq" id="WP_067511890.1">
    <property type="nucleotide sequence ID" value="NZ_CP107943.1"/>
</dbReference>
<dbReference type="Proteomes" id="UP000252586">
    <property type="component" value="Unassembled WGS sequence"/>
</dbReference>
<name>A0A366DCU2_9NOCA</name>
<dbReference type="STRING" id="1210090.GCA_001613185_05081"/>
<dbReference type="EMBL" id="QNRE01000010">
    <property type="protein sequence ID" value="RBO87871.1"/>
    <property type="molecule type" value="Genomic_DNA"/>
</dbReference>
<gene>
    <name evidence="3" type="ORF">DFR74_110126</name>
</gene>
<keyword evidence="2" id="KW-0812">Transmembrane</keyword>
<reference evidence="3 4" key="1">
    <citation type="submission" date="2018-06" db="EMBL/GenBank/DDBJ databases">
        <title>Genomic Encyclopedia of Type Strains, Phase IV (KMG-IV): sequencing the most valuable type-strain genomes for metagenomic binning, comparative biology and taxonomic classification.</title>
        <authorList>
            <person name="Goeker M."/>
        </authorList>
    </citation>
    <scope>NUCLEOTIDE SEQUENCE [LARGE SCALE GENOMIC DNA]</scope>
    <source>
        <strain evidence="3 4">DSM 44599</strain>
    </source>
</reference>
<keyword evidence="4" id="KW-1185">Reference proteome</keyword>
<feature type="transmembrane region" description="Helical" evidence="2">
    <location>
        <begin position="26"/>
        <end position="49"/>
    </location>
</feature>
<evidence type="ECO:0000313" key="4">
    <source>
        <dbReference type="Proteomes" id="UP000252586"/>
    </source>
</evidence>
<feature type="region of interest" description="Disordered" evidence="1">
    <location>
        <begin position="70"/>
        <end position="100"/>
    </location>
</feature>
<proteinExistence type="predicted"/>
<evidence type="ECO:0008006" key="5">
    <source>
        <dbReference type="Google" id="ProtNLM"/>
    </source>
</evidence>
<organism evidence="3 4">
    <name type="scientific">Nocardia puris</name>
    <dbReference type="NCBI Taxonomy" id="208602"/>
    <lineage>
        <taxon>Bacteria</taxon>
        <taxon>Bacillati</taxon>
        <taxon>Actinomycetota</taxon>
        <taxon>Actinomycetes</taxon>
        <taxon>Mycobacteriales</taxon>
        <taxon>Nocardiaceae</taxon>
        <taxon>Nocardia</taxon>
    </lineage>
</organism>
<dbReference type="AlphaFoldDB" id="A0A366DCU2"/>
<evidence type="ECO:0000256" key="2">
    <source>
        <dbReference type="SAM" id="Phobius"/>
    </source>
</evidence>
<evidence type="ECO:0000256" key="1">
    <source>
        <dbReference type="SAM" id="MobiDB-lite"/>
    </source>
</evidence>
<comment type="caution">
    <text evidence="3">The sequence shown here is derived from an EMBL/GenBank/DDBJ whole genome shotgun (WGS) entry which is preliminary data.</text>
</comment>
<dbReference type="OrthoDB" id="4464858at2"/>
<sequence>MTEQQPPDEGESIPIDQTDRRSLAPFVAAAVVAGIVLVAIVLGGVLAPAEKNVTEADRVSAAVRNFVEGTNSSDLVPPPGTGCADFDPERSPLAGQEGSGKTIQVKNIAAPAIDGEKATVSVTTDVEGAERTATWNLIRADGKWLVCTV</sequence>